<dbReference type="EMBL" id="NMUH01003347">
    <property type="protein sequence ID" value="MQM05105.1"/>
    <property type="molecule type" value="Genomic_DNA"/>
</dbReference>
<feature type="region of interest" description="Disordered" evidence="1">
    <location>
        <begin position="51"/>
        <end position="77"/>
    </location>
</feature>
<dbReference type="AlphaFoldDB" id="A0A843WKN4"/>
<feature type="compositionally biased region" description="Basic residues" evidence="1">
    <location>
        <begin position="67"/>
        <end position="77"/>
    </location>
</feature>
<name>A0A843WKN4_COLES</name>
<organism evidence="2 3">
    <name type="scientific">Colocasia esculenta</name>
    <name type="common">Wild taro</name>
    <name type="synonym">Arum esculentum</name>
    <dbReference type="NCBI Taxonomy" id="4460"/>
    <lineage>
        <taxon>Eukaryota</taxon>
        <taxon>Viridiplantae</taxon>
        <taxon>Streptophyta</taxon>
        <taxon>Embryophyta</taxon>
        <taxon>Tracheophyta</taxon>
        <taxon>Spermatophyta</taxon>
        <taxon>Magnoliopsida</taxon>
        <taxon>Liliopsida</taxon>
        <taxon>Araceae</taxon>
        <taxon>Aroideae</taxon>
        <taxon>Colocasieae</taxon>
        <taxon>Colocasia</taxon>
    </lineage>
</organism>
<keyword evidence="3" id="KW-1185">Reference proteome</keyword>
<evidence type="ECO:0000256" key="1">
    <source>
        <dbReference type="SAM" id="MobiDB-lite"/>
    </source>
</evidence>
<evidence type="ECO:0000313" key="3">
    <source>
        <dbReference type="Proteomes" id="UP000652761"/>
    </source>
</evidence>
<accession>A0A843WKN4</accession>
<reference evidence="2" key="1">
    <citation type="submission" date="2017-07" db="EMBL/GenBank/DDBJ databases">
        <title>Taro Niue Genome Assembly and Annotation.</title>
        <authorList>
            <person name="Atibalentja N."/>
            <person name="Keating K."/>
            <person name="Fields C.J."/>
        </authorList>
    </citation>
    <scope>NUCLEOTIDE SEQUENCE</scope>
    <source>
        <strain evidence="2">Niue_2</strain>
        <tissue evidence="2">Leaf</tissue>
    </source>
</reference>
<evidence type="ECO:0000313" key="2">
    <source>
        <dbReference type="EMBL" id="MQM05105.1"/>
    </source>
</evidence>
<gene>
    <name evidence="2" type="ORF">Taro_037911</name>
</gene>
<comment type="caution">
    <text evidence="2">The sequence shown here is derived from an EMBL/GenBank/DDBJ whole genome shotgun (WGS) entry which is preliminary data.</text>
</comment>
<protein>
    <submittedName>
        <fullName evidence="2">Uncharacterized protein</fullName>
    </submittedName>
</protein>
<proteinExistence type="predicted"/>
<sequence>MAHLSEEEGADVWWSSILRTRFEDGAVEIAWDEFALSAACRQEGEMEQYLEEKKASQKRPAAPFQRRDRKKVAFQSP</sequence>
<dbReference type="Proteomes" id="UP000652761">
    <property type="component" value="Unassembled WGS sequence"/>
</dbReference>